<dbReference type="HOGENOM" id="CLU_122706_0_0_4"/>
<dbReference type="Proteomes" id="UP000000644">
    <property type="component" value="Chromosome"/>
</dbReference>
<protein>
    <submittedName>
        <fullName evidence="1">p2 phage tail completion R family protein</fullName>
    </submittedName>
</protein>
<dbReference type="InterPro" id="IPR009678">
    <property type="entry name" value="Phage_tail_completion_R"/>
</dbReference>
<evidence type="ECO:0000313" key="1">
    <source>
        <dbReference type="EMBL" id="ABM38596.1"/>
    </source>
</evidence>
<accession>A1VSG8</accession>
<name>A1VSG8_POLNA</name>
<proteinExistence type="predicted"/>
<dbReference type="AlphaFoldDB" id="A1VSG8"/>
<gene>
    <name evidence="1" type="ordered locus">Pnap_3298</name>
</gene>
<dbReference type="eggNOG" id="ENOG5032RTF">
    <property type="taxonomic scope" value="Bacteria"/>
</dbReference>
<reference evidence="2" key="1">
    <citation type="journal article" date="2009" name="Environ. Microbiol.">
        <title>The genome of Polaromonas naphthalenivorans strain CJ2, isolated from coal tar-contaminated sediment, reveals physiological and metabolic versatility and evolution through extensive horizontal gene transfer.</title>
        <authorList>
            <person name="Yagi J.M."/>
            <person name="Sims D."/>
            <person name="Brettin T."/>
            <person name="Bruce D."/>
            <person name="Madsen E.L."/>
        </authorList>
    </citation>
    <scope>NUCLEOTIDE SEQUENCE [LARGE SCALE GENOMIC DNA]</scope>
    <source>
        <strain evidence="2">CJ2</strain>
    </source>
</reference>
<dbReference type="OrthoDB" id="8564199at2"/>
<dbReference type="Pfam" id="PF06891">
    <property type="entry name" value="P2_Phage_GpR"/>
    <property type="match status" value="1"/>
</dbReference>
<dbReference type="KEGG" id="pna:Pnap_3298"/>
<dbReference type="EMBL" id="CP000529">
    <property type="protein sequence ID" value="ABM38596.1"/>
    <property type="molecule type" value="Genomic_DNA"/>
</dbReference>
<sequence length="142" mass="15880">MLKPDSLRAYLTAATPELRINPDKIVILVKNGNIAAAGAGSLSFEYRYTLNVIVLDYSSHADAIIVPLLAWLETHQIELFDNVEQRDKAIRFEAEFLNKETVDLSIEIDLTERVIVAIADPDETSVSGRYTITHVPEPDRIS</sequence>
<dbReference type="RefSeq" id="WP_011802667.1">
    <property type="nucleotide sequence ID" value="NC_008781.1"/>
</dbReference>
<organism evidence="1 2">
    <name type="scientific">Polaromonas naphthalenivorans (strain CJ2)</name>
    <dbReference type="NCBI Taxonomy" id="365044"/>
    <lineage>
        <taxon>Bacteria</taxon>
        <taxon>Pseudomonadati</taxon>
        <taxon>Pseudomonadota</taxon>
        <taxon>Betaproteobacteria</taxon>
        <taxon>Burkholderiales</taxon>
        <taxon>Comamonadaceae</taxon>
        <taxon>Polaromonas</taxon>
    </lineage>
</organism>
<keyword evidence="2" id="KW-1185">Reference proteome</keyword>
<evidence type="ECO:0000313" key="2">
    <source>
        <dbReference type="Proteomes" id="UP000000644"/>
    </source>
</evidence>
<dbReference type="STRING" id="365044.Pnap_3298"/>